<name>W1Q2N1_ABIDE</name>
<evidence type="ECO:0000313" key="3">
    <source>
        <dbReference type="EMBL" id="ESK65357.1"/>
    </source>
</evidence>
<dbReference type="GO" id="GO:0000270">
    <property type="term" value="P:peptidoglycan metabolic process"/>
    <property type="evidence" value="ECO:0007669"/>
    <property type="project" value="TreeGrafter"/>
</dbReference>
<sequence length="341" mass="38811">MTFLFLLLLVLVSSPFFWIYWHDKRTLWLGFWFLVSGSLAGIIGIYLTFVLEWQFFAVILVVLGALFILTLMLAPLISFLALIYSGITLIRREGFNLVNSLALMLAFGMIGYMVIWPILANRLSLNWPIFNVIYGLMGSTIFYFAVLVGIFFVTNILNFIHFVKPRYSYIVVLGAGLNGTEVTPLLASRIDKAIKLWRRRPQDVTLIMSGGQGPDEVISEGEAMKAYALRQGVPQSAILVDNQSRNTHENLLFSYKLMEKGREDFVIVTNYYHLLRSLILARRLGLKCQGYGAKTKLYFSINAFLREFIGYLTLAWRLHLALIGGLWGLTLVLYLLHGLLN</sequence>
<dbReference type="Pfam" id="PF02698">
    <property type="entry name" value="DUF218"/>
    <property type="match status" value="1"/>
</dbReference>
<reference evidence="3" key="1">
    <citation type="submission" date="2013-06" db="EMBL/GenBank/DDBJ databases">
        <authorList>
            <person name="Weinstock G."/>
            <person name="Sodergren E."/>
            <person name="Clifton S."/>
            <person name="Fulton L."/>
            <person name="Fulton B."/>
            <person name="Courtney L."/>
            <person name="Fronick C."/>
            <person name="Harrison M."/>
            <person name="Strong C."/>
            <person name="Farmer C."/>
            <person name="Delahaunty K."/>
            <person name="Markovic C."/>
            <person name="Hall O."/>
            <person name="Minx P."/>
            <person name="Tomlinson C."/>
            <person name="Mitreva M."/>
            <person name="Nelson J."/>
            <person name="Hou S."/>
            <person name="Wollam A."/>
            <person name="Pepin K.H."/>
            <person name="Johnson M."/>
            <person name="Bhonagiri V."/>
            <person name="Nash W.E."/>
            <person name="Warren W."/>
            <person name="Chinwalla A."/>
            <person name="Mardis E.R."/>
            <person name="Wilson R.K."/>
        </authorList>
    </citation>
    <scope>NUCLEOTIDE SEQUENCE [LARGE SCALE GENOMIC DNA]</scope>
    <source>
        <strain evidence="3">ATCC 49176</strain>
    </source>
</reference>
<dbReference type="RefSeq" id="WP_023392160.1">
    <property type="nucleotide sequence ID" value="NZ_KI535340.1"/>
</dbReference>
<feature type="transmembrane region" description="Helical" evidence="1">
    <location>
        <begin position="31"/>
        <end position="51"/>
    </location>
</feature>
<dbReference type="EMBL" id="ACIN03000013">
    <property type="protein sequence ID" value="ESK65357.1"/>
    <property type="molecule type" value="Genomic_DNA"/>
</dbReference>
<feature type="domain" description="DUF218" evidence="2">
    <location>
        <begin position="169"/>
        <end position="310"/>
    </location>
</feature>
<comment type="caution">
    <text evidence="3">The sequence shown here is derived from an EMBL/GenBank/DDBJ whole genome shotgun (WGS) entry which is preliminary data.</text>
</comment>
<gene>
    <name evidence="3" type="ORF">GCWU000182_001518</name>
</gene>
<dbReference type="GO" id="GO:0005886">
    <property type="term" value="C:plasma membrane"/>
    <property type="evidence" value="ECO:0007669"/>
    <property type="project" value="TreeGrafter"/>
</dbReference>
<evidence type="ECO:0000313" key="4">
    <source>
        <dbReference type="Proteomes" id="UP000019050"/>
    </source>
</evidence>
<dbReference type="GeneID" id="84818016"/>
<dbReference type="CDD" id="cd06259">
    <property type="entry name" value="YdcF-like"/>
    <property type="match status" value="1"/>
</dbReference>
<dbReference type="AlphaFoldDB" id="W1Q2N1"/>
<keyword evidence="4" id="KW-1185">Reference proteome</keyword>
<dbReference type="HOGENOM" id="CLU_051474_2_0_9"/>
<feature type="transmembrane region" description="Helical" evidence="1">
    <location>
        <begin position="132"/>
        <end position="157"/>
    </location>
</feature>
<accession>W1Q2N1</accession>
<feature type="transmembrane region" description="Helical" evidence="1">
    <location>
        <begin position="58"/>
        <end position="85"/>
    </location>
</feature>
<dbReference type="Gene3D" id="3.40.50.620">
    <property type="entry name" value="HUPs"/>
    <property type="match status" value="1"/>
</dbReference>
<organism evidence="3 4">
    <name type="scientific">Abiotrophia defectiva ATCC 49176</name>
    <dbReference type="NCBI Taxonomy" id="592010"/>
    <lineage>
        <taxon>Bacteria</taxon>
        <taxon>Bacillati</taxon>
        <taxon>Bacillota</taxon>
        <taxon>Bacilli</taxon>
        <taxon>Lactobacillales</taxon>
        <taxon>Aerococcaceae</taxon>
        <taxon>Abiotrophia</taxon>
    </lineage>
</organism>
<evidence type="ECO:0000256" key="1">
    <source>
        <dbReference type="SAM" id="Phobius"/>
    </source>
</evidence>
<dbReference type="GO" id="GO:0043164">
    <property type="term" value="P:Gram-negative-bacterium-type cell wall biogenesis"/>
    <property type="evidence" value="ECO:0007669"/>
    <property type="project" value="TreeGrafter"/>
</dbReference>
<keyword evidence="1" id="KW-0472">Membrane</keyword>
<evidence type="ECO:0000259" key="2">
    <source>
        <dbReference type="Pfam" id="PF02698"/>
    </source>
</evidence>
<dbReference type="InterPro" id="IPR051599">
    <property type="entry name" value="Cell_Envelope_Assoc"/>
</dbReference>
<feature type="transmembrane region" description="Helical" evidence="1">
    <location>
        <begin position="97"/>
        <end position="120"/>
    </location>
</feature>
<keyword evidence="1" id="KW-0812">Transmembrane</keyword>
<dbReference type="Proteomes" id="UP000019050">
    <property type="component" value="Unassembled WGS sequence"/>
</dbReference>
<dbReference type="InterPro" id="IPR003848">
    <property type="entry name" value="DUF218"/>
</dbReference>
<dbReference type="eggNOG" id="COG1434">
    <property type="taxonomic scope" value="Bacteria"/>
</dbReference>
<feature type="transmembrane region" description="Helical" evidence="1">
    <location>
        <begin position="314"/>
        <end position="336"/>
    </location>
</feature>
<protein>
    <recommendedName>
        <fullName evidence="2">DUF218 domain-containing protein</fullName>
    </recommendedName>
</protein>
<dbReference type="PANTHER" id="PTHR30336:SF4">
    <property type="entry name" value="ENVELOPE BIOGENESIS FACTOR ELYC"/>
    <property type="match status" value="1"/>
</dbReference>
<dbReference type="InterPro" id="IPR014729">
    <property type="entry name" value="Rossmann-like_a/b/a_fold"/>
</dbReference>
<dbReference type="PANTHER" id="PTHR30336">
    <property type="entry name" value="INNER MEMBRANE PROTEIN, PROBABLE PERMEASE"/>
    <property type="match status" value="1"/>
</dbReference>
<keyword evidence="1" id="KW-1133">Transmembrane helix</keyword>
<proteinExistence type="predicted"/>
<dbReference type="STRING" id="592010.GCWU000182_001518"/>